<name>A0AAP0BSX9_9ASPA</name>
<dbReference type="GO" id="GO:0016887">
    <property type="term" value="F:ATP hydrolysis activity"/>
    <property type="evidence" value="ECO:0007669"/>
    <property type="project" value="TreeGrafter"/>
</dbReference>
<accession>A0AAP0BSX9</accession>
<sequence>MGSPVHDCLLDAIDPALRRLGCFEVEIEIDVPIAAKRLKIPEKKIQQVVEWPVKHAQAFARLGIEPLQGVLLHGPPGCSKITLAKVATHASLASFFSLRSPNLRSTTMRSLVSFEWARLLRSPELSLRASSEEARHRAKGHTGRAYDNS</sequence>
<dbReference type="PANTHER" id="PTHR23077:SF117">
    <property type="entry name" value="AAA+ ATPASE DOMAIN-CONTAINING PROTEIN"/>
    <property type="match status" value="1"/>
</dbReference>
<dbReference type="Gene3D" id="3.40.50.300">
    <property type="entry name" value="P-loop containing nucleotide triphosphate hydrolases"/>
    <property type="match status" value="1"/>
</dbReference>
<dbReference type="PANTHER" id="PTHR23077">
    <property type="entry name" value="AAA-FAMILY ATPASE"/>
    <property type="match status" value="1"/>
</dbReference>
<feature type="region of interest" description="Disordered" evidence="1">
    <location>
        <begin position="130"/>
        <end position="149"/>
    </location>
</feature>
<organism evidence="2 3">
    <name type="scientific">Platanthera zijinensis</name>
    <dbReference type="NCBI Taxonomy" id="2320716"/>
    <lineage>
        <taxon>Eukaryota</taxon>
        <taxon>Viridiplantae</taxon>
        <taxon>Streptophyta</taxon>
        <taxon>Embryophyta</taxon>
        <taxon>Tracheophyta</taxon>
        <taxon>Spermatophyta</taxon>
        <taxon>Magnoliopsida</taxon>
        <taxon>Liliopsida</taxon>
        <taxon>Asparagales</taxon>
        <taxon>Orchidaceae</taxon>
        <taxon>Orchidoideae</taxon>
        <taxon>Orchideae</taxon>
        <taxon>Orchidinae</taxon>
        <taxon>Platanthera</taxon>
    </lineage>
</organism>
<gene>
    <name evidence="2" type="ORF">KSP39_PZI005845</name>
</gene>
<proteinExistence type="predicted"/>
<keyword evidence="3" id="KW-1185">Reference proteome</keyword>
<dbReference type="InterPro" id="IPR050168">
    <property type="entry name" value="AAA_ATPase_domain"/>
</dbReference>
<reference evidence="2 3" key="1">
    <citation type="journal article" date="2022" name="Nat. Plants">
        <title>Genomes of leafy and leafless Platanthera orchids illuminate the evolution of mycoheterotrophy.</title>
        <authorList>
            <person name="Li M.H."/>
            <person name="Liu K.W."/>
            <person name="Li Z."/>
            <person name="Lu H.C."/>
            <person name="Ye Q.L."/>
            <person name="Zhang D."/>
            <person name="Wang J.Y."/>
            <person name="Li Y.F."/>
            <person name="Zhong Z.M."/>
            <person name="Liu X."/>
            <person name="Yu X."/>
            <person name="Liu D.K."/>
            <person name="Tu X.D."/>
            <person name="Liu B."/>
            <person name="Hao Y."/>
            <person name="Liao X.Y."/>
            <person name="Jiang Y.T."/>
            <person name="Sun W.H."/>
            <person name="Chen J."/>
            <person name="Chen Y.Q."/>
            <person name="Ai Y."/>
            <person name="Zhai J.W."/>
            <person name="Wu S.S."/>
            <person name="Zhou Z."/>
            <person name="Hsiao Y.Y."/>
            <person name="Wu W.L."/>
            <person name="Chen Y.Y."/>
            <person name="Lin Y.F."/>
            <person name="Hsu J.L."/>
            <person name="Li C.Y."/>
            <person name="Wang Z.W."/>
            <person name="Zhao X."/>
            <person name="Zhong W.Y."/>
            <person name="Ma X.K."/>
            <person name="Ma L."/>
            <person name="Huang J."/>
            <person name="Chen G.Z."/>
            <person name="Huang M.Z."/>
            <person name="Huang L."/>
            <person name="Peng D.H."/>
            <person name="Luo Y.B."/>
            <person name="Zou S.Q."/>
            <person name="Chen S.P."/>
            <person name="Lan S."/>
            <person name="Tsai W.C."/>
            <person name="Van de Peer Y."/>
            <person name="Liu Z.J."/>
        </authorList>
    </citation>
    <scope>NUCLEOTIDE SEQUENCE [LARGE SCALE GENOMIC DNA]</scope>
    <source>
        <strain evidence="2">Lor287</strain>
    </source>
</reference>
<comment type="caution">
    <text evidence="2">The sequence shown here is derived from an EMBL/GenBank/DDBJ whole genome shotgun (WGS) entry which is preliminary data.</text>
</comment>
<dbReference type="EMBL" id="JBBWWQ010000004">
    <property type="protein sequence ID" value="KAK8949508.1"/>
    <property type="molecule type" value="Genomic_DNA"/>
</dbReference>
<dbReference type="AlphaFoldDB" id="A0AAP0BSX9"/>
<evidence type="ECO:0000256" key="1">
    <source>
        <dbReference type="SAM" id="MobiDB-lite"/>
    </source>
</evidence>
<protein>
    <recommendedName>
        <fullName evidence="4">ATPase AAA-type core domain-containing protein</fullName>
    </recommendedName>
</protein>
<dbReference type="Proteomes" id="UP001418222">
    <property type="component" value="Unassembled WGS sequence"/>
</dbReference>
<evidence type="ECO:0000313" key="2">
    <source>
        <dbReference type="EMBL" id="KAK8949508.1"/>
    </source>
</evidence>
<evidence type="ECO:0008006" key="4">
    <source>
        <dbReference type="Google" id="ProtNLM"/>
    </source>
</evidence>
<dbReference type="InterPro" id="IPR027417">
    <property type="entry name" value="P-loop_NTPase"/>
</dbReference>
<dbReference type="SUPFAM" id="SSF52540">
    <property type="entry name" value="P-loop containing nucleoside triphosphate hydrolases"/>
    <property type="match status" value="1"/>
</dbReference>
<evidence type="ECO:0000313" key="3">
    <source>
        <dbReference type="Proteomes" id="UP001418222"/>
    </source>
</evidence>